<dbReference type="Proteomes" id="UP000256900">
    <property type="component" value="Unassembled WGS sequence"/>
</dbReference>
<name>A0A3D9Z909_9HYPH</name>
<sequence>MDEPVKRRYRIWELAKENLSHNAEPPPAIQVDELAAMMALYDYRPLIDVQLPGTLSRRNGPALNCKTAKISTDTVDLVYEPKVGQSADAARKQSQDLAEGTDVQLRLEKIGEVGGVITARKPEGLQVTLDSQYRPAMQNKLAHMAAEHAVAVDHGAAAQSPITKIEPGIKKSSFLDHTGTLREGTIVRISSLDALIRARIIPPAKSRIVLLHRTRQSPAEVTQAFEIAFAVKFSTPLE</sequence>
<dbReference type="RefSeq" id="WP_115835930.1">
    <property type="nucleotide sequence ID" value="NZ_CP025086.1"/>
</dbReference>
<keyword evidence="2" id="KW-1185">Reference proteome</keyword>
<evidence type="ECO:0000313" key="2">
    <source>
        <dbReference type="Proteomes" id="UP000256900"/>
    </source>
</evidence>
<evidence type="ECO:0000313" key="1">
    <source>
        <dbReference type="EMBL" id="REF87766.1"/>
    </source>
</evidence>
<proteinExistence type="predicted"/>
<dbReference type="EMBL" id="QUMO01000002">
    <property type="protein sequence ID" value="REF87766.1"/>
    <property type="molecule type" value="Genomic_DNA"/>
</dbReference>
<dbReference type="AlphaFoldDB" id="A0A3D9Z909"/>
<gene>
    <name evidence="1" type="ORF">DES32_1396</name>
</gene>
<comment type="caution">
    <text evidence="1">The sequence shown here is derived from an EMBL/GenBank/DDBJ whole genome shotgun (WGS) entry which is preliminary data.</text>
</comment>
<reference evidence="1 2" key="1">
    <citation type="submission" date="2018-08" db="EMBL/GenBank/DDBJ databases">
        <title>Genomic Encyclopedia of Type Strains, Phase IV (KMG-IV): sequencing the most valuable type-strain genomes for metagenomic binning, comparative biology and taxonomic classification.</title>
        <authorList>
            <person name="Goeker M."/>
        </authorList>
    </citation>
    <scope>NUCLEOTIDE SEQUENCE [LARGE SCALE GENOMIC DNA]</scope>
    <source>
        <strain evidence="1 2">BW863</strain>
    </source>
</reference>
<organism evidence="1 2">
    <name type="scientific">Methylovirgula ligni</name>
    <dbReference type="NCBI Taxonomy" id="569860"/>
    <lineage>
        <taxon>Bacteria</taxon>
        <taxon>Pseudomonadati</taxon>
        <taxon>Pseudomonadota</taxon>
        <taxon>Alphaproteobacteria</taxon>
        <taxon>Hyphomicrobiales</taxon>
        <taxon>Beijerinckiaceae</taxon>
        <taxon>Methylovirgula</taxon>
    </lineage>
</organism>
<dbReference type="OrthoDB" id="8474716at2"/>
<accession>A0A3D9Z909</accession>
<protein>
    <submittedName>
        <fullName evidence="1">Uncharacterized protein</fullName>
    </submittedName>
</protein>